<evidence type="ECO:0000313" key="2">
    <source>
        <dbReference type="Proteomes" id="UP000283576"/>
    </source>
</evidence>
<gene>
    <name evidence="1" type="ORF">BUZ01_02240</name>
</gene>
<name>A0A418HSK5_STAGA</name>
<reference evidence="1 2" key="1">
    <citation type="journal article" date="2016" name="Front. Microbiol.">
        <title>Comprehensive Phylogenetic Analysis of Bovine Non-aureus Staphylococci Species Based on Whole-Genome Sequencing.</title>
        <authorList>
            <person name="Naushad S."/>
            <person name="Barkema H.W."/>
            <person name="Luby C."/>
            <person name="Condas L.A."/>
            <person name="Nobrega D.B."/>
            <person name="Carson D.A."/>
            <person name="De Buck J."/>
        </authorList>
    </citation>
    <scope>NUCLEOTIDE SEQUENCE [LARGE SCALE GENOMIC DNA]</scope>
    <source>
        <strain evidence="1 2">SNUC 1388</strain>
    </source>
</reference>
<organism evidence="1 2">
    <name type="scientific">Staphylococcus gallinarum</name>
    <dbReference type="NCBI Taxonomy" id="1293"/>
    <lineage>
        <taxon>Bacteria</taxon>
        <taxon>Bacillati</taxon>
        <taxon>Bacillota</taxon>
        <taxon>Bacilli</taxon>
        <taxon>Bacillales</taxon>
        <taxon>Staphylococcaceae</taxon>
        <taxon>Staphylococcus</taxon>
    </lineage>
</organism>
<comment type="caution">
    <text evidence="1">The sequence shown here is derived from an EMBL/GenBank/DDBJ whole genome shotgun (WGS) entry which is preliminary data.</text>
</comment>
<proteinExistence type="predicted"/>
<accession>A0A418HSK5</accession>
<sequence>MLVDDILLKLFYQTLELNIDEYQHHRATTSNNYKKDNFYIISIEIVFLNLSEDFTSQNLFIFIVLSIMIQAVFAF</sequence>
<evidence type="ECO:0000313" key="1">
    <source>
        <dbReference type="EMBL" id="RIL44820.1"/>
    </source>
</evidence>
<protein>
    <submittedName>
        <fullName evidence="1">Uncharacterized protein</fullName>
    </submittedName>
</protein>
<dbReference type="Proteomes" id="UP000283576">
    <property type="component" value="Unassembled WGS sequence"/>
</dbReference>
<dbReference type="EMBL" id="QXRZ01000001">
    <property type="protein sequence ID" value="RIL44820.1"/>
    <property type="molecule type" value="Genomic_DNA"/>
</dbReference>
<dbReference type="AlphaFoldDB" id="A0A418HSK5"/>